<dbReference type="PANTHER" id="PTHR33498">
    <property type="entry name" value="TRANSPOSASE FOR INSERTION SEQUENCE ELEMENT IS1557"/>
    <property type="match status" value="1"/>
</dbReference>
<sequence>MIRCCAWCTKRRSLWFPVPFVGIDDFAWRKGHRYGLIICDVLTHKPIELLPDREKETIQTWLQAHPEVLRITRDRYPRFEEAMEEGRPDLYHIHNRFHLIHNLWDLHDEVMKKVLPSKIRKNGEPEGPVIVTATKQELRQKENAERKWARVQEVQRLRKQGYSLRRIGNLLSCSPVTASNYLSMQEPPQPYRSKRPKPIDAHEARVMEMIEKGMSVNRIHACLSQEFDYNGTYGAVRVFVTETRKKKKQGQTLEAHHYYFRRYIRKLFMAERFGRRREKVDHQ</sequence>
<name>A0ABY1KVB1_9BACI</name>
<evidence type="ECO:0000313" key="2">
    <source>
        <dbReference type="EMBL" id="SIS82847.1"/>
    </source>
</evidence>
<feature type="domain" description="Transposase IS204/IS1001/IS1096/IS1165 DDE" evidence="1">
    <location>
        <begin position="21"/>
        <end position="192"/>
    </location>
</feature>
<dbReference type="PANTHER" id="PTHR33498:SF1">
    <property type="entry name" value="TRANSPOSASE FOR INSERTION SEQUENCE ELEMENT IS1557"/>
    <property type="match status" value="1"/>
</dbReference>
<gene>
    <name evidence="2" type="ORF">SAMN05421758_106215</name>
</gene>
<dbReference type="RefSeq" id="WP_076571756.1">
    <property type="nucleotide sequence ID" value="NZ_FTOK01000006.1"/>
</dbReference>
<dbReference type="InterPro" id="IPR002560">
    <property type="entry name" value="Transposase_DDE"/>
</dbReference>
<accession>A0ABY1KVB1</accession>
<dbReference type="Pfam" id="PF01610">
    <property type="entry name" value="DDE_Tnp_ISL3"/>
    <property type="match status" value="1"/>
</dbReference>
<protein>
    <submittedName>
        <fullName evidence="2">Transposase</fullName>
    </submittedName>
</protein>
<organism evidence="2 3">
    <name type="scientific">Salimicrobium salexigens</name>
    <dbReference type="NCBI Taxonomy" id="908941"/>
    <lineage>
        <taxon>Bacteria</taxon>
        <taxon>Bacillati</taxon>
        <taxon>Bacillota</taxon>
        <taxon>Bacilli</taxon>
        <taxon>Bacillales</taxon>
        <taxon>Bacillaceae</taxon>
        <taxon>Salimicrobium</taxon>
    </lineage>
</organism>
<dbReference type="Proteomes" id="UP000199777">
    <property type="component" value="Unassembled WGS sequence"/>
</dbReference>
<reference evidence="2 3" key="1">
    <citation type="submission" date="2017-01" db="EMBL/GenBank/DDBJ databases">
        <authorList>
            <person name="Varghese N."/>
            <person name="Submissions S."/>
        </authorList>
    </citation>
    <scope>NUCLEOTIDE SEQUENCE [LARGE SCALE GENOMIC DNA]</scope>
    <source>
        <strain evidence="2 3">DSM 22782</strain>
    </source>
</reference>
<dbReference type="EMBL" id="FTOK01000006">
    <property type="protein sequence ID" value="SIS82847.1"/>
    <property type="molecule type" value="Genomic_DNA"/>
</dbReference>
<comment type="caution">
    <text evidence="2">The sequence shown here is derived from an EMBL/GenBank/DDBJ whole genome shotgun (WGS) entry which is preliminary data.</text>
</comment>
<proteinExistence type="predicted"/>
<evidence type="ECO:0000259" key="1">
    <source>
        <dbReference type="Pfam" id="PF01610"/>
    </source>
</evidence>
<dbReference type="InterPro" id="IPR047951">
    <property type="entry name" value="Transpos_ISL3"/>
</dbReference>
<keyword evidence="3" id="KW-1185">Reference proteome</keyword>
<evidence type="ECO:0000313" key="3">
    <source>
        <dbReference type="Proteomes" id="UP000199777"/>
    </source>
</evidence>